<evidence type="ECO:0000313" key="5">
    <source>
        <dbReference type="Proteomes" id="UP001597158"/>
    </source>
</evidence>
<dbReference type="Pfam" id="PF04773">
    <property type="entry name" value="FecR"/>
    <property type="match status" value="1"/>
</dbReference>
<accession>A0ABW3WCV0</accession>
<dbReference type="EMBL" id="JBHTMC010000010">
    <property type="protein sequence ID" value="MFD1263045.1"/>
    <property type="molecule type" value="Genomic_DNA"/>
</dbReference>
<feature type="signal peptide" evidence="2">
    <location>
        <begin position="1"/>
        <end position="36"/>
    </location>
</feature>
<reference evidence="5" key="1">
    <citation type="journal article" date="2019" name="Int. J. Syst. Evol. Microbiol.">
        <title>The Global Catalogue of Microorganisms (GCM) 10K type strain sequencing project: providing services to taxonomists for standard genome sequencing and annotation.</title>
        <authorList>
            <consortium name="The Broad Institute Genomics Platform"/>
            <consortium name="The Broad Institute Genome Sequencing Center for Infectious Disease"/>
            <person name="Wu L."/>
            <person name="Ma J."/>
        </authorList>
    </citation>
    <scope>NUCLEOTIDE SEQUENCE [LARGE SCALE GENOMIC DNA]</scope>
    <source>
        <strain evidence="5">CCUG 48884</strain>
    </source>
</reference>
<dbReference type="PANTHER" id="PTHR38731">
    <property type="entry name" value="LIPL45-RELATED LIPOPROTEIN-RELATED"/>
    <property type="match status" value="1"/>
</dbReference>
<dbReference type="PROSITE" id="PS51782">
    <property type="entry name" value="LYSM"/>
    <property type="match status" value="1"/>
</dbReference>
<dbReference type="RefSeq" id="WP_277833930.1">
    <property type="nucleotide sequence ID" value="NZ_JARQZE010000010.1"/>
</dbReference>
<proteinExistence type="predicted"/>
<dbReference type="Pfam" id="PF01476">
    <property type="entry name" value="LysM"/>
    <property type="match status" value="1"/>
</dbReference>
<dbReference type="InterPro" id="IPR018392">
    <property type="entry name" value="LysM"/>
</dbReference>
<comment type="caution">
    <text evidence="4">The sequence shown here is derived from an EMBL/GenBank/DDBJ whole genome shotgun (WGS) entry which is preliminary data.</text>
</comment>
<dbReference type="PROSITE" id="PS51257">
    <property type="entry name" value="PROKAR_LIPOPROTEIN"/>
    <property type="match status" value="1"/>
</dbReference>
<evidence type="ECO:0000259" key="3">
    <source>
        <dbReference type="PROSITE" id="PS51782"/>
    </source>
</evidence>
<dbReference type="InterPro" id="IPR036779">
    <property type="entry name" value="LysM_dom_sf"/>
</dbReference>
<dbReference type="Gene3D" id="3.10.350.10">
    <property type="entry name" value="LysM domain"/>
    <property type="match status" value="1"/>
</dbReference>
<dbReference type="SUPFAM" id="SSF54106">
    <property type="entry name" value="LysM domain"/>
    <property type="match status" value="1"/>
</dbReference>
<dbReference type="PANTHER" id="PTHR38731:SF3">
    <property type="entry name" value="BLL6125 PROTEIN"/>
    <property type="match status" value="1"/>
</dbReference>
<protein>
    <submittedName>
        <fullName evidence="4">FecR domain-containing protein</fullName>
    </submittedName>
</protein>
<dbReference type="Gene3D" id="2.60.120.1440">
    <property type="match status" value="1"/>
</dbReference>
<keyword evidence="5" id="KW-1185">Reference proteome</keyword>
<gene>
    <name evidence="4" type="ORF">ACFQ4M_05570</name>
</gene>
<evidence type="ECO:0000313" key="4">
    <source>
        <dbReference type="EMBL" id="MFD1263045.1"/>
    </source>
</evidence>
<evidence type="ECO:0000256" key="2">
    <source>
        <dbReference type="SAM" id="SignalP"/>
    </source>
</evidence>
<name>A0ABW3WCV0_9RHOO</name>
<organism evidence="4 5">
    <name type="scientific">Thauera mechernichensis</name>
    <dbReference type="NCBI Taxonomy" id="82788"/>
    <lineage>
        <taxon>Bacteria</taxon>
        <taxon>Pseudomonadati</taxon>
        <taxon>Pseudomonadota</taxon>
        <taxon>Betaproteobacteria</taxon>
        <taxon>Rhodocyclales</taxon>
        <taxon>Zoogloeaceae</taxon>
        <taxon>Thauera</taxon>
    </lineage>
</organism>
<evidence type="ECO:0000256" key="1">
    <source>
        <dbReference type="SAM" id="MobiDB-lite"/>
    </source>
</evidence>
<sequence length="550" mass="59714">MQANRDNALPPAHGRGPFAATLLGLVAAACAQGALAQDFIYVVRPGDNPWNITERYLKSIDYWPRIQDYNRILEPTAIQPGTLLRIPVGWMRARQDTARVIDVHGSVEHRRGSTVEPVVAGMELTAGATIHSGDDGSLTIEFADGSRSRVGNNAELRVGQVQRLNASGAQQVGIELKRGQIESVVTPARKAGGRYTIETPAAVAAVRGTDFRVRTDGTAMLAETLEGEIALRNQRGETRLRAGTGTQATPSTAPAPAQRLLSAPALDALPERIERVPFSIDIADVPGATGYRTQIAPSAAFTVVASDRVSAAPAVRGEAHLPDGEYMMRVRAIDARGLEGIDAERSIIIDARPEPPFPSQPAPDGFATEERIGFTWGGIADALQYHFELAGDPGFEHLLQREDLVEPHFVLAHALEAGDYFWRVAVTTASEGRGPFSDPQRFRRPQPGPTPEAPEIDGEHLQLRWRASDGAERYEVQVSSDASFSAPEYTLETERAELVMPRPPGGTWHVRIRSQEAAAPMGPWGTPQQLEVPHNHWRALLILLPLLLAL</sequence>
<dbReference type="InterPro" id="IPR013783">
    <property type="entry name" value="Ig-like_fold"/>
</dbReference>
<keyword evidence="2" id="KW-0732">Signal</keyword>
<feature type="region of interest" description="Disordered" evidence="1">
    <location>
        <begin position="432"/>
        <end position="456"/>
    </location>
</feature>
<dbReference type="PIRSF" id="PIRSF029644">
    <property type="entry name" value="UCP029644"/>
    <property type="match status" value="1"/>
</dbReference>
<dbReference type="Gene3D" id="2.60.40.10">
    <property type="entry name" value="Immunoglobulins"/>
    <property type="match status" value="2"/>
</dbReference>
<feature type="domain" description="LysM" evidence="3">
    <location>
        <begin position="39"/>
        <end position="86"/>
    </location>
</feature>
<dbReference type="SMART" id="SM00257">
    <property type="entry name" value="LysM"/>
    <property type="match status" value="1"/>
</dbReference>
<dbReference type="CDD" id="cd00118">
    <property type="entry name" value="LysM"/>
    <property type="match status" value="1"/>
</dbReference>
<dbReference type="InterPro" id="IPR016930">
    <property type="entry name" value="UCP029644"/>
</dbReference>
<dbReference type="Proteomes" id="UP001597158">
    <property type="component" value="Unassembled WGS sequence"/>
</dbReference>
<feature type="chain" id="PRO_5046479574" evidence="2">
    <location>
        <begin position="37"/>
        <end position="550"/>
    </location>
</feature>
<dbReference type="InterPro" id="IPR006860">
    <property type="entry name" value="FecR"/>
</dbReference>